<dbReference type="AlphaFoldDB" id="A0A7J6GE52"/>
<protein>
    <recommendedName>
        <fullName evidence="7">S-adenosylmethionine-dependent methyltransferase</fullName>
    </recommendedName>
</protein>
<dbReference type="InterPro" id="IPR042086">
    <property type="entry name" value="MeTrfase_capping"/>
</dbReference>
<name>A0A7J6GE52_CANSA</name>
<dbReference type="Pfam" id="PF03492">
    <property type="entry name" value="Methyltransf_7"/>
    <property type="match status" value="1"/>
</dbReference>
<dbReference type="EMBL" id="JAATIQ010000112">
    <property type="protein sequence ID" value="KAF4381241.1"/>
    <property type="molecule type" value="Genomic_DNA"/>
</dbReference>
<dbReference type="GO" id="GO:0046872">
    <property type="term" value="F:metal ion binding"/>
    <property type="evidence" value="ECO:0007669"/>
    <property type="project" value="UniProtKB-KW"/>
</dbReference>
<dbReference type="PANTHER" id="PTHR31009">
    <property type="entry name" value="S-ADENOSYL-L-METHIONINE:CARBOXYL METHYLTRANSFERASE FAMILY PROTEIN"/>
    <property type="match status" value="1"/>
</dbReference>
<dbReference type="InterPro" id="IPR029063">
    <property type="entry name" value="SAM-dependent_MTases_sf"/>
</dbReference>
<dbReference type="GO" id="GO:0032259">
    <property type="term" value="P:methylation"/>
    <property type="evidence" value="ECO:0007669"/>
    <property type="project" value="UniProtKB-KW"/>
</dbReference>
<accession>A0A7J6GE52</accession>
<evidence type="ECO:0008006" key="7">
    <source>
        <dbReference type="Google" id="ProtNLM"/>
    </source>
</evidence>
<gene>
    <name evidence="5" type="ORF">G4B88_009569</name>
</gene>
<dbReference type="InterPro" id="IPR005299">
    <property type="entry name" value="MeTrfase_7"/>
</dbReference>
<keyword evidence="1" id="KW-0489">Methyltransferase</keyword>
<dbReference type="SUPFAM" id="SSF53335">
    <property type="entry name" value="S-adenosyl-L-methionine-dependent methyltransferases"/>
    <property type="match status" value="1"/>
</dbReference>
<evidence type="ECO:0000313" key="5">
    <source>
        <dbReference type="EMBL" id="KAF4381241.1"/>
    </source>
</evidence>
<dbReference type="Gene3D" id="1.10.1200.270">
    <property type="entry name" value="Methyltransferase, alpha-helical capping domain"/>
    <property type="match status" value="1"/>
</dbReference>
<evidence type="ECO:0000256" key="1">
    <source>
        <dbReference type="ARBA" id="ARBA00022603"/>
    </source>
</evidence>
<keyword evidence="3" id="KW-0479">Metal-binding</keyword>
<keyword evidence="4" id="KW-0460">Magnesium</keyword>
<reference evidence="5 6" key="1">
    <citation type="journal article" date="2020" name="bioRxiv">
        <title>Sequence and annotation of 42 cannabis genomes reveals extensive copy number variation in cannabinoid synthesis and pathogen resistance genes.</title>
        <authorList>
            <person name="Mckernan K.J."/>
            <person name="Helbert Y."/>
            <person name="Kane L.T."/>
            <person name="Ebling H."/>
            <person name="Zhang L."/>
            <person name="Liu B."/>
            <person name="Eaton Z."/>
            <person name="Mclaughlin S."/>
            <person name="Kingan S."/>
            <person name="Baybayan P."/>
            <person name="Concepcion G."/>
            <person name="Jordan M."/>
            <person name="Riva A."/>
            <person name="Barbazuk W."/>
            <person name="Harkins T."/>
        </authorList>
    </citation>
    <scope>NUCLEOTIDE SEQUENCE [LARGE SCALE GENOMIC DNA]</scope>
    <source>
        <strain evidence="6">cv. Jamaican Lion 4</strain>
        <tissue evidence="5">Leaf</tissue>
    </source>
</reference>
<keyword evidence="2" id="KW-0808">Transferase</keyword>
<dbReference type="Proteomes" id="UP000583929">
    <property type="component" value="Unassembled WGS sequence"/>
</dbReference>
<organism evidence="5 6">
    <name type="scientific">Cannabis sativa</name>
    <name type="common">Hemp</name>
    <name type="synonym">Marijuana</name>
    <dbReference type="NCBI Taxonomy" id="3483"/>
    <lineage>
        <taxon>Eukaryota</taxon>
        <taxon>Viridiplantae</taxon>
        <taxon>Streptophyta</taxon>
        <taxon>Embryophyta</taxon>
        <taxon>Tracheophyta</taxon>
        <taxon>Spermatophyta</taxon>
        <taxon>Magnoliopsida</taxon>
        <taxon>eudicotyledons</taxon>
        <taxon>Gunneridae</taxon>
        <taxon>Pentapetalae</taxon>
        <taxon>rosids</taxon>
        <taxon>fabids</taxon>
        <taxon>Rosales</taxon>
        <taxon>Cannabaceae</taxon>
        <taxon>Cannabis</taxon>
    </lineage>
</organism>
<dbReference type="Gene3D" id="3.40.50.150">
    <property type="entry name" value="Vaccinia Virus protein VP39"/>
    <property type="match status" value="1"/>
</dbReference>
<evidence type="ECO:0000256" key="3">
    <source>
        <dbReference type="ARBA" id="ARBA00022723"/>
    </source>
</evidence>
<evidence type="ECO:0000313" key="6">
    <source>
        <dbReference type="Proteomes" id="UP000583929"/>
    </source>
</evidence>
<dbReference type="GO" id="GO:0008168">
    <property type="term" value="F:methyltransferase activity"/>
    <property type="evidence" value="ECO:0007669"/>
    <property type="project" value="UniProtKB-KW"/>
</dbReference>
<evidence type="ECO:0000256" key="4">
    <source>
        <dbReference type="ARBA" id="ARBA00022842"/>
    </source>
</evidence>
<comment type="caution">
    <text evidence="5">The sequence shown here is derived from an EMBL/GenBank/DDBJ whole genome shotgun (WGS) entry which is preliminary data.</text>
</comment>
<sequence>MASGEQVFMINGGGEDENNFQSNSTLQQKNGVDAQNLFIKEGILDKLDVDKLIASQTTPKTFTIADLGCPVEIDTFAAVQNVIDTVKHKLKLQSNTAHQYEHLSHNLEFQVLINGPTSRDFNALFRSIPMNKPSYYVAGVPGTFYSRLFPKSSLHFAYSSYSLHWLSKVPDGVGDERSPAYNKGKIYCMSSPKIVADAYEVQFTRDIEAFLKARELEVVPGGLVAFSIVTVPTDSKCLTPTFFEILGSVLLDMAAKGITSKKKVNTFNLPIYLPTPQLLEGLIKRNENFSIERMEQLCRPRESFYETDFPEKLTLHYRAVMESLFNDQFGTEVVNLMFDKFKNKVTETAVFMDLTHKQALESFVLLKRKP</sequence>
<keyword evidence="6" id="KW-1185">Reference proteome</keyword>
<proteinExistence type="predicted"/>
<evidence type="ECO:0000256" key="2">
    <source>
        <dbReference type="ARBA" id="ARBA00022679"/>
    </source>
</evidence>